<feature type="region of interest" description="Disordered" evidence="1">
    <location>
        <begin position="390"/>
        <end position="470"/>
    </location>
</feature>
<dbReference type="EMBL" id="CAAALY010005620">
    <property type="protein sequence ID" value="VEL09166.1"/>
    <property type="molecule type" value="Genomic_DNA"/>
</dbReference>
<accession>A0A3S5A7K7</accession>
<evidence type="ECO:0000256" key="1">
    <source>
        <dbReference type="SAM" id="MobiDB-lite"/>
    </source>
</evidence>
<evidence type="ECO:0000313" key="2">
    <source>
        <dbReference type="EMBL" id="VEL09166.1"/>
    </source>
</evidence>
<feature type="compositionally biased region" description="Basic and acidic residues" evidence="1">
    <location>
        <begin position="278"/>
        <end position="288"/>
    </location>
</feature>
<proteinExistence type="predicted"/>
<name>A0A3S5A7K7_9PLAT</name>
<gene>
    <name evidence="2" type="ORF">PXEA_LOCUS2606</name>
</gene>
<feature type="compositionally biased region" description="Acidic residues" evidence="1">
    <location>
        <begin position="406"/>
        <end position="448"/>
    </location>
</feature>
<feature type="region of interest" description="Disordered" evidence="1">
    <location>
        <begin position="267"/>
        <end position="291"/>
    </location>
</feature>
<dbReference type="Proteomes" id="UP000784294">
    <property type="component" value="Unassembled WGS sequence"/>
</dbReference>
<organism evidence="2 3">
    <name type="scientific">Protopolystoma xenopodis</name>
    <dbReference type="NCBI Taxonomy" id="117903"/>
    <lineage>
        <taxon>Eukaryota</taxon>
        <taxon>Metazoa</taxon>
        <taxon>Spiralia</taxon>
        <taxon>Lophotrochozoa</taxon>
        <taxon>Platyhelminthes</taxon>
        <taxon>Monogenea</taxon>
        <taxon>Polyopisthocotylea</taxon>
        <taxon>Polystomatidea</taxon>
        <taxon>Polystomatidae</taxon>
        <taxon>Protopolystoma</taxon>
    </lineage>
</organism>
<evidence type="ECO:0000313" key="3">
    <source>
        <dbReference type="Proteomes" id="UP000784294"/>
    </source>
</evidence>
<protein>
    <submittedName>
        <fullName evidence="2">Uncharacterized protein</fullName>
    </submittedName>
</protein>
<dbReference type="AlphaFoldDB" id="A0A3S5A7K7"/>
<comment type="caution">
    <text evidence="2">The sequence shown here is derived from an EMBL/GenBank/DDBJ whole genome shotgun (WGS) entry which is preliminary data.</text>
</comment>
<sequence>MTLLLSDCDYPLRCAKLSSPSSTRLNPTMHRLQPSLPLDHVADLQRLLQPALRNALSNTSPNLSLAPIARRDDDGSDCHDTSNALHTDFEGDDDKGACHEAGAEVRLLNRYSSTDRREKTTLVESVEDPVGMSVDRKRGNGLLTCRACARPLLTTRFILTLRRPWNRQLHSSGSARGGLFEVMMPALHTSRLGKSDAGKTVANAKTETVGIARQMVLFCGTMERDRNIPSCQEEEDAVIMASRSQRTRSKGGRKRRAYMAEMKEKDRLRGVQSGGERGYGEKRPKTEADAAEWGKNWPDTKLRTGKRHKPDAQLQLSCQELKGNDDKLDAKASRECGFCRQPAISQTNRLKTVPFIVKAVEEVRARNSKEEVLHVEHFFEARHEREEMKKFGEHTEVRTSSLQEAGECDDKEEEEIEEEEEEEGEEGGEEVEDEDNVEESDNIDDEDEEGKKMGLSDEEGFSNTSLGRIPFTKDPIVLPDGIPNHDTTLFQNGNEDVAWGPDGAVNEANLSRVGTNHNLGSVNTPLVDVDFGACPAVGEMTKCSDLVDQTAQEEEVGFHPGCLTCANCRVQMDQPNQPCWYQKGGQGVVCSECRHR</sequence>
<keyword evidence="3" id="KW-1185">Reference proteome</keyword>
<reference evidence="2" key="1">
    <citation type="submission" date="2018-11" db="EMBL/GenBank/DDBJ databases">
        <authorList>
            <consortium name="Pathogen Informatics"/>
        </authorList>
    </citation>
    <scope>NUCLEOTIDE SEQUENCE</scope>
</reference>